<evidence type="ECO:0000313" key="2">
    <source>
        <dbReference type="EMBL" id="AHW74933.1"/>
    </source>
</evidence>
<gene>
    <name evidence="2" type="ORF">NMA510612_0629</name>
</gene>
<protein>
    <submittedName>
        <fullName evidence="2">Putative thiosulfate sulfurtransferase</fullName>
    </submittedName>
</protein>
<dbReference type="SMART" id="SM00450">
    <property type="entry name" value="RHOD"/>
    <property type="match status" value="1"/>
</dbReference>
<dbReference type="CDD" id="cd01528">
    <property type="entry name" value="RHOD_2"/>
    <property type="match status" value="1"/>
</dbReference>
<feature type="domain" description="Rhodanese" evidence="1">
    <location>
        <begin position="50"/>
        <end position="138"/>
    </location>
</feature>
<dbReference type="GO" id="GO:0016740">
    <property type="term" value="F:transferase activity"/>
    <property type="evidence" value="ECO:0007669"/>
    <property type="project" value="UniProtKB-KW"/>
</dbReference>
<dbReference type="Pfam" id="PF00581">
    <property type="entry name" value="Rhodanese"/>
    <property type="match status" value="1"/>
</dbReference>
<name>X5F6Z1_NEIME</name>
<proteinExistence type="predicted"/>
<dbReference type="PATRIC" id="fig|487.517.peg.626"/>
<keyword evidence="2" id="KW-0808">Transferase</keyword>
<dbReference type="PANTHER" id="PTHR43031">
    <property type="entry name" value="FAD-DEPENDENT OXIDOREDUCTASE"/>
    <property type="match status" value="1"/>
</dbReference>
<organism evidence="2 3">
    <name type="scientific">Neisseria meningitidis</name>
    <dbReference type="NCBI Taxonomy" id="487"/>
    <lineage>
        <taxon>Bacteria</taxon>
        <taxon>Pseudomonadati</taxon>
        <taxon>Pseudomonadota</taxon>
        <taxon>Betaproteobacteria</taxon>
        <taxon>Neisseriales</taxon>
        <taxon>Neisseriaceae</taxon>
        <taxon>Neisseria</taxon>
    </lineage>
</organism>
<dbReference type="InterPro" id="IPR050229">
    <property type="entry name" value="GlpE_sulfurtransferase"/>
</dbReference>
<dbReference type="EMBL" id="CP007524">
    <property type="protein sequence ID" value="AHW74933.1"/>
    <property type="molecule type" value="Genomic_DNA"/>
</dbReference>
<accession>X5F6Z1</accession>
<dbReference type="PANTHER" id="PTHR43031:SF17">
    <property type="entry name" value="SULFURTRANSFERASE YTWF-RELATED"/>
    <property type="match status" value="1"/>
</dbReference>
<dbReference type="SUPFAM" id="SSF52821">
    <property type="entry name" value="Rhodanese/Cell cycle control phosphatase"/>
    <property type="match status" value="1"/>
</dbReference>
<dbReference type="InterPro" id="IPR001763">
    <property type="entry name" value="Rhodanese-like_dom"/>
</dbReference>
<dbReference type="PROSITE" id="PS50206">
    <property type="entry name" value="RHODANESE_3"/>
    <property type="match status" value="1"/>
</dbReference>
<dbReference type="KEGG" id="nmx:NMA510612_0629"/>
<dbReference type="InterPro" id="IPR036873">
    <property type="entry name" value="Rhodanese-like_dom_sf"/>
</dbReference>
<sequence length="140" mass="15383">MAVFSFDVRIAMPSESGFGASDGILLGFFLGGAMDIVQLGSAELKAWMDEGRMFCLLDVRTDEETAVCSLPNALHIPMNLIPLRQNELPDDVPLVVYCHHGIRSLHTAMYLADAGFENLYNLQGGIDAWAVEVDAEMARY</sequence>
<evidence type="ECO:0000313" key="3">
    <source>
        <dbReference type="Proteomes" id="UP000023582"/>
    </source>
</evidence>
<dbReference type="AlphaFoldDB" id="X5F6Z1"/>
<dbReference type="Proteomes" id="UP000023582">
    <property type="component" value="Chromosome"/>
</dbReference>
<dbReference type="Gene3D" id="3.40.250.10">
    <property type="entry name" value="Rhodanese-like domain"/>
    <property type="match status" value="1"/>
</dbReference>
<reference evidence="3" key="2">
    <citation type="submission" date="2014-02" db="EMBL/GenBank/DDBJ databases">
        <title>Complete Genome Sequence of Neisseria meningitides, serogroup A strain 510612.</title>
        <authorList>
            <person name="Zhang X."/>
            <person name="Zhang Y."/>
            <person name="Yang J."/>
            <person name="Zhu Y."/>
            <person name="Jin Q."/>
        </authorList>
    </citation>
    <scope>NUCLEOTIDE SEQUENCE</scope>
    <source>
        <strain evidence="3">NMA510612</strain>
    </source>
</reference>
<evidence type="ECO:0000259" key="1">
    <source>
        <dbReference type="PROSITE" id="PS50206"/>
    </source>
</evidence>
<reference evidence="2 3" key="1">
    <citation type="journal article" date="2014" name="Genome Announc.">
        <title>Complete Genome Sequence of Neisseria meningitidis Serogroup A Strain NMA510612, Isolated from a Patient with Bacterial Meningitis in China.</title>
        <authorList>
            <person name="Zhang Y."/>
            <person name="Yang J."/>
            <person name="Xu L."/>
            <person name="Zhu Y."/>
            <person name="Liu B."/>
            <person name="Shao Z."/>
            <person name="Zhang X."/>
            <person name="Jin Q."/>
        </authorList>
    </citation>
    <scope>NUCLEOTIDE SEQUENCE [LARGE SCALE GENOMIC DNA]</scope>
    <source>
        <strain evidence="3">NMA510612</strain>
    </source>
</reference>